<evidence type="ECO:0000313" key="1">
    <source>
        <dbReference type="EMBL" id="AGU17000.1"/>
    </source>
</evidence>
<dbReference type="EMBL" id="KF534687">
    <property type="protein sequence ID" value="AGU17000.1"/>
    <property type="molecule type" value="Genomic_DNA"/>
</dbReference>
<reference evidence="1" key="1">
    <citation type="submission" date="2013-08" db="EMBL/GenBank/DDBJ databases">
        <title>A new effector family in Pseudomonas syringae.</title>
        <authorList>
            <person name="Baltrus D.A."/>
            <person name="Dougherty K.M."/>
            <person name="Nishimura M.T."/>
        </authorList>
    </citation>
    <scope>NUCLEOTIDE SEQUENCE</scope>
    <source>
        <strain evidence="1">CC1557</strain>
    </source>
</reference>
<dbReference type="AlphaFoldDB" id="T1WHI7"/>
<sequence length="275" mass="30569">MEAVTQESSFVIRIASTRRLIMFNRISSSFHNYGSSSTSETSRASGATSVSNLSSATLGYTAAFKSNPERFLRDHTIDARHVLKMGDRLTDELLSNTIKQGHFALVHDADTGNFILTHVNAASAADRAKVIHAHWIPFKSGNSTPGYVDIPKDPRYATEQDSAPFAFTPGMNGCSIEVREHPNNEAYMRVFHNQHPESSTVNRLVSAISGDKISSFDADDYHDEDSRAPVAFNMMHFDRNSVNWKFIGQSLEFDPYNNQRLSRSRAGISTKDATD</sequence>
<proteinExistence type="predicted"/>
<accession>T1WHI7</accession>
<name>T1WHI7_PSESX</name>
<gene>
    <name evidence="1" type="primary">hopBJ1</name>
</gene>
<organism evidence="1">
    <name type="scientific">Pseudomonas syringae</name>
    <dbReference type="NCBI Taxonomy" id="317"/>
    <lineage>
        <taxon>Bacteria</taxon>
        <taxon>Pseudomonadati</taxon>
        <taxon>Pseudomonadota</taxon>
        <taxon>Gammaproteobacteria</taxon>
        <taxon>Pseudomonadales</taxon>
        <taxon>Pseudomonadaceae</taxon>
        <taxon>Pseudomonas</taxon>
    </lineage>
</organism>
<protein>
    <submittedName>
        <fullName evidence="1">HopBJ1</fullName>
    </submittedName>
</protein>